<dbReference type="Gene3D" id="2.170.130.10">
    <property type="entry name" value="TonB-dependent receptor, plug domain"/>
    <property type="match status" value="1"/>
</dbReference>
<dbReference type="CDD" id="cd01347">
    <property type="entry name" value="ligand_gated_channel"/>
    <property type="match status" value="1"/>
</dbReference>
<keyword evidence="7 8" id="KW-0998">Cell outer membrane</keyword>
<dbReference type="GO" id="GO:0009279">
    <property type="term" value="C:cell outer membrane"/>
    <property type="evidence" value="ECO:0007669"/>
    <property type="project" value="UniProtKB-SubCell"/>
</dbReference>
<evidence type="ECO:0000256" key="8">
    <source>
        <dbReference type="PROSITE-ProRule" id="PRU01360"/>
    </source>
</evidence>
<dbReference type="InterPro" id="IPR036942">
    <property type="entry name" value="Beta-barrel_TonB_sf"/>
</dbReference>
<evidence type="ECO:0000256" key="4">
    <source>
        <dbReference type="ARBA" id="ARBA00022692"/>
    </source>
</evidence>
<feature type="domain" description="TonB-dependent receptor-like beta-barrel" evidence="10">
    <location>
        <begin position="222"/>
        <end position="629"/>
    </location>
</feature>
<dbReference type="PANTHER" id="PTHR30069">
    <property type="entry name" value="TONB-DEPENDENT OUTER MEMBRANE RECEPTOR"/>
    <property type="match status" value="1"/>
</dbReference>
<dbReference type="AlphaFoldDB" id="A0A151CFT4"/>
<comment type="subcellular location">
    <subcellularLocation>
        <location evidence="1 8">Cell outer membrane</location>
        <topology evidence="1 8">Multi-pass membrane protein</topology>
    </subcellularLocation>
</comment>
<dbReference type="PROSITE" id="PS52016">
    <property type="entry name" value="TONB_DEPENDENT_REC_3"/>
    <property type="match status" value="1"/>
</dbReference>
<gene>
    <name evidence="12" type="ORF">AS592_01855</name>
</gene>
<evidence type="ECO:0000256" key="9">
    <source>
        <dbReference type="RuleBase" id="RU003357"/>
    </source>
</evidence>
<dbReference type="EMBL" id="LNKT01000045">
    <property type="protein sequence ID" value="KYJ86133.1"/>
    <property type="molecule type" value="Genomic_DNA"/>
</dbReference>
<dbReference type="InterPro" id="IPR039426">
    <property type="entry name" value="TonB-dep_rcpt-like"/>
</dbReference>
<sequence length="670" mass="74954">MKNGIYLSIVCAVSLYAAEAELGTIDVEAKVDTEVVKDVHGEDIRSADVADALMKQSPSVTLVRRSGIANDIIVRGQKKDNINVTIDGAKIYGACPNRMDPPISHVLANNIDYITIDDGPYDVENFGALSANVDVETLKPTKEFHGDVNLNFGSWDYKKASAMVSGGTDRIRFLLSASAERGGQYEDGEGNDFAQQIDNYIADNLNGDPVHDKKLKAQAFLPQYRDMDAFTKKTVLAKVFWDITDNQQLQLSYTGNRSDDVLYPTTPMDALYDDSNIYNAKYTLKDLGRYSKVLDIQLYKSDVDHPMSNIYRKASKMMPMKNWLTTDTQGARIKNEFDLDNHELTVGLDYSLRNWDGAYYGKNDMYKGVSIPDVDTENIAFFAKDKIHFDKFEVDLGLRYDDTSVEPGLGNLPSNDYNALNGNILLTYLVDENTKLYGGVGHSSRVPDGRELYFQKAGKVLGTPTLDLVTNTEFDIGAETQFEDATLKAKFFYSDLGDFIFYNANKMINRFENMDATLYGFEVSGTYVMTETIYLDGAVSYQRGEKDYPLSGQSGTNMPEIPPMKLIAGINFEETDNYLLRAEVVAASAWDEYDTDNGEQYLSGYGVVNLKGSKTFADHFEVTVGIDNLFDKTYAVSNTYEDLTLISGGGEVMLMNEPGRYVYTNLRYKF</sequence>
<evidence type="ECO:0000256" key="3">
    <source>
        <dbReference type="ARBA" id="ARBA00022452"/>
    </source>
</evidence>
<dbReference type="InterPro" id="IPR000531">
    <property type="entry name" value="Beta-barrel_TonB"/>
</dbReference>
<evidence type="ECO:0000259" key="10">
    <source>
        <dbReference type="Pfam" id="PF00593"/>
    </source>
</evidence>
<dbReference type="Proteomes" id="UP000075359">
    <property type="component" value="Unassembled WGS sequence"/>
</dbReference>
<keyword evidence="4 8" id="KW-0812">Transmembrane</keyword>
<comment type="similarity">
    <text evidence="8 9">Belongs to the TonB-dependent receptor family.</text>
</comment>
<dbReference type="STRING" id="1630136.AS592_01855"/>
<evidence type="ECO:0000256" key="2">
    <source>
        <dbReference type="ARBA" id="ARBA00022448"/>
    </source>
</evidence>
<keyword evidence="2 8" id="KW-0813">Transport</keyword>
<dbReference type="Pfam" id="PF00593">
    <property type="entry name" value="TonB_dep_Rec_b-barrel"/>
    <property type="match status" value="1"/>
</dbReference>
<name>A0A151CFT4_9BACT</name>
<proteinExistence type="inferred from homology"/>
<dbReference type="Pfam" id="PF07715">
    <property type="entry name" value="Plug"/>
    <property type="match status" value="1"/>
</dbReference>
<keyword evidence="6 8" id="KW-0472">Membrane</keyword>
<keyword evidence="13" id="KW-1185">Reference proteome</keyword>
<dbReference type="OrthoDB" id="5332150at2"/>
<evidence type="ECO:0000256" key="5">
    <source>
        <dbReference type="ARBA" id="ARBA00023077"/>
    </source>
</evidence>
<dbReference type="Gene3D" id="2.40.170.20">
    <property type="entry name" value="TonB-dependent receptor, beta-barrel domain"/>
    <property type="match status" value="1"/>
</dbReference>
<keyword evidence="12" id="KW-0675">Receptor</keyword>
<protein>
    <submittedName>
        <fullName evidence="12">TonB-dependent receptor</fullName>
    </submittedName>
</protein>
<dbReference type="GO" id="GO:0015344">
    <property type="term" value="F:siderophore uptake transmembrane transporter activity"/>
    <property type="evidence" value="ECO:0007669"/>
    <property type="project" value="TreeGrafter"/>
</dbReference>
<dbReference type="RefSeq" id="WP_067331552.1">
    <property type="nucleotide sequence ID" value="NZ_LNKT01000045.1"/>
</dbReference>
<comment type="caution">
    <text evidence="12">The sequence shown here is derived from an EMBL/GenBank/DDBJ whole genome shotgun (WGS) entry which is preliminary data.</text>
</comment>
<feature type="domain" description="TonB-dependent receptor plug" evidence="11">
    <location>
        <begin position="35"/>
        <end position="123"/>
    </location>
</feature>
<dbReference type="SUPFAM" id="SSF56935">
    <property type="entry name" value="Porins"/>
    <property type="match status" value="1"/>
</dbReference>
<keyword evidence="3 8" id="KW-1134">Transmembrane beta strand</keyword>
<evidence type="ECO:0000313" key="13">
    <source>
        <dbReference type="Proteomes" id="UP000075359"/>
    </source>
</evidence>
<evidence type="ECO:0000256" key="1">
    <source>
        <dbReference type="ARBA" id="ARBA00004571"/>
    </source>
</evidence>
<accession>A0A151CFT4</accession>
<evidence type="ECO:0000256" key="6">
    <source>
        <dbReference type="ARBA" id="ARBA00023136"/>
    </source>
</evidence>
<dbReference type="GO" id="GO:0044718">
    <property type="term" value="P:siderophore transmembrane transport"/>
    <property type="evidence" value="ECO:0007669"/>
    <property type="project" value="TreeGrafter"/>
</dbReference>
<evidence type="ECO:0000256" key="7">
    <source>
        <dbReference type="ARBA" id="ARBA00023237"/>
    </source>
</evidence>
<evidence type="ECO:0000259" key="11">
    <source>
        <dbReference type="Pfam" id="PF07715"/>
    </source>
</evidence>
<reference evidence="12 13" key="1">
    <citation type="submission" date="2015-11" db="EMBL/GenBank/DDBJ databases">
        <title>Draft genome of Sulfurovum riftiae 1812E, a member of the Epsilonproteobacteria isolated from the tube of the deep-sea hydrothermal vent tubewom Riftia pachyptila.</title>
        <authorList>
            <person name="Vetriani C."/>
            <person name="Giovannelli D."/>
        </authorList>
    </citation>
    <scope>NUCLEOTIDE SEQUENCE [LARGE SCALE GENOMIC DNA]</scope>
    <source>
        <strain evidence="12 13">1812E</strain>
    </source>
</reference>
<organism evidence="12 13">
    <name type="scientific">Sulfurovum riftiae</name>
    <dbReference type="NCBI Taxonomy" id="1630136"/>
    <lineage>
        <taxon>Bacteria</taxon>
        <taxon>Pseudomonadati</taxon>
        <taxon>Campylobacterota</taxon>
        <taxon>Epsilonproteobacteria</taxon>
        <taxon>Campylobacterales</taxon>
        <taxon>Sulfurovaceae</taxon>
        <taxon>Sulfurovum</taxon>
    </lineage>
</organism>
<keyword evidence="5 9" id="KW-0798">TonB box</keyword>
<dbReference type="InterPro" id="IPR037066">
    <property type="entry name" value="Plug_dom_sf"/>
</dbReference>
<dbReference type="InterPro" id="IPR012910">
    <property type="entry name" value="Plug_dom"/>
</dbReference>
<evidence type="ECO:0000313" key="12">
    <source>
        <dbReference type="EMBL" id="KYJ86133.1"/>
    </source>
</evidence>
<dbReference type="PANTHER" id="PTHR30069:SF49">
    <property type="entry name" value="OUTER MEMBRANE PROTEIN C"/>
    <property type="match status" value="1"/>
</dbReference>